<gene>
    <name evidence="9" type="ORF">FHS19_004680</name>
</gene>
<dbReference type="CDD" id="cd15482">
    <property type="entry name" value="Sialidase_non-viral"/>
    <property type="match status" value="2"/>
</dbReference>
<sequence>MMFKKTLSLVLAASIALPLAGTVGPPVSADKANNGKGPKAPVQTYSWDRVKVVGGGFVPGIVYNPSEKDLIYARTDIGGAYRWVPATKTWKQLLDFVSAKEWNMLGVDTLATDPVETNRLYVAAGTYTNDWTDMNGVLLRSTDKGETWQRTELPFKLGGNMPGRSMGERLTIDPNNNRILYMGTRSGNGLWRSTDYGVTWKKVESFTAAGNVKDPYNDLVGVVWVTFDPSTGSKGKTTQTIYAGVADTEHSIYRSTDGGQTWEPVPGQPDQGFIPHHGVLSKNGSLYVTYTKEVGPYNGGEGSVWKYDTLTGQWTDISPTGAGSTDSPYGGLAVDAQHPDTIMVATMNKWWPDEFIYRSTDGGKTWKPFWTLDYAKDPVRMNNYTIDYSLSPWLDWGEKKNLPEQNPKLGWMIGDLEIDPFNPDRIMYGTGATLYGSENVTALDKGENVNISVMADGIEETAVLGLISPPSGAHLLSAMGDIGGFRHEDLTKAPAMITNPYIGTSTDIDYAELNPDIVVRVGNSDGANPRMGVSTDNGKTWKPAANAWTSASDDATQGGYVAVGADGSSIVWSPSNSAAPKPVSYSRDLGATWAASSGVPSGARVSSDRVNPNKFYAIADGMFYVSQDGGATFAKAAAGLPTNLTSNFKAVPGMEGDIWVAAAADNTNQDSPYGLWHSTDSGRTFTKLGQIQDAAAIGFGKAAPGQKYMALYAHATINNVDGIYRSDDAGKTWIRINDDQQFGSANTAITGDPRVYGRVYLATNGLGIVLGDMAGSSDTTAPVITVDDKGKPQNNRNYVLSGRVNEAVKDSSISVSLNGGKPFTIKVVNGKFNHKLTLASGKNRIVLEAADLMGNKASLEVTVEYNPKK</sequence>
<dbReference type="Gene3D" id="2.130.10.10">
    <property type="entry name" value="YVTN repeat-like/Quinoprotein amine dehydrogenase"/>
    <property type="match status" value="2"/>
</dbReference>
<comment type="caution">
    <text evidence="9">The sequence shown here is derived from an EMBL/GenBank/DDBJ whole genome shotgun (WGS) entry which is preliminary data.</text>
</comment>
<dbReference type="PANTHER" id="PTHR43739">
    <property type="entry name" value="XYLOGLUCANASE (EUROFUNG)"/>
    <property type="match status" value="1"/>
</dbReference>
<organism evidence="9 10">
    <name type="scientific">Paenibacillus rhizosphaerae</name>
    <dbReference type="NCBI Taxonomy" id="297318"/>
    <lineage>
        <taxon>Bacteria</taxon>
        <taxon>Bacillati</taxon>
        <taxon>Bacillota</taxon>
        <taxon>Bacilli</taxon>
        <taxon>Bacillales</taxon>
        <taxon>Paenibacillaceae</taxon>
        <taxon>Paenibacillus</taxon>
    </lineage>
</organism>
<dbReference type="Pfam" id="PF09136">
    <property type="entry name" value="Glucodextran_B"/>
    <property type="match status" value="1"/>
</dbReference>
<evidence type="ECO:0000256" key="6">
    <source>
        <dbReference type="ARBA" id="ARBA00023326"/>
    </source>
</evidence>
<dbReference type="EMBL" id="JACHXJ010000004">
    <property type="protein sequence ID" value="MBB3129975.1"/>
    <property type="molecule type" value="Genomic_DNA"/>
</dbReference>
<proteinExistence type="inferred from homology"/>
<keyword evidence="3" id="KW-0136">Cellulose degradation</keyword>
<dbReference type="GO" id="GO:0010411">
    <property type="term" value="P:xyloglucan metabolic process"/>
    <property type="evidence" value="ECO:0007669"/>
    <property type="project" value="TreeGrafter"/>
</dbReference>
<evidence type="ECO:0000256" key="2">
    <source>
        <dbReference type="ARBA" id="ARBA00022801"/>
    </source>
</evidence>
<dbReference type="GO" id="GO:0030245">
    <property type="term" value="P:cellulose catabolic process"/>
    <property type="evidence" value="ECO:0007669"/>
    <property type="project" value="UniProtKB-KW"/>
</dbReference>
<evidence type="ECO:0000256" key="4">
    <source>
        <dbReference type="ARBA" id="ARBA00023277"/>
    </source>
</evidence>
<protein>
    <submittedName>
        <fullName evidence="9">Photosystem II stability/assembly factor-like uncharacterized protein</fullName>
    </submittedName>
</protein>
<keyword evidence="2" id="KW-0378">Hydrolase</keyword>
<dbReference type="Pfam" id="PF02012">
    <property type="entry name" value="BNR"/>
    <property type="match status" value="2"/>
</dbReference>
<keyword evidence="5" id="KW-0326">Glycosidase</keyword>
<dbReference type="InterPro" id="IPR013783">
    <property type="entry name" value="Ig-like_fold"/>
</dbReference>
<dbReference type="InterPro" id="IPR052025">
    <property type="entry name" value="Xyloglucanase_GH74"/>
</dbReference>
<keyword evidence="6" id="KW-0624">Polysaccharide degradation</keyword>
<dbReference type="SUPFAM" id="SSF110296">
    <property type="entry name" value="Oligoxyloglucan reducing end-specific cellobiohydrolase"/>
    <property type="match status" value="2"/>
</dbReference>
<dbReference type="InterPro" id="IPR002860">
    <property type="entry name" value="BNR_rpt"/>
</dbReference>
<dbReference type="PANTHER" id="PTHR43739:SF2">
    <property type="entry name" value="OLIGOXYLOGLUCAN-REDUCING END-SPECIFIC XYLOGLUCANASE-RELATED"/>
    <property type="match status" value="1"/>
</dbReference>
<name>A0A839TT64_9BACL</name>
<evidence type="ECO:0000313" key="9">
    <source>
        <dbReference type="EMBL" id="MBB3129975.1"/>
    </source>
</evidence>
<feature type="chain" id="PRO_5039126257" evidence="8">
    <location>
        <begin position="21"/>
        <end position="869"/>
    </location>
</feature>
<dbReference type="Proteomes" id="UP000517523">
    <property type="component" value="Unassembled WGS sequence"/>
</dbReference>
<dbReference type="AlphaFoldDB" id="A0A839TT64"/>
<evidence type="ECO:0000313" key="10">
    <source>
        <dbReference type="Proteomes" id="UP000517523"/>
    </source>
</evidence>
<dbReference type="FunFam" id="2.130.10.10:FF:000534">
    <property type="entry name" value="Xyloglucanase Xgh74A"/>
    <property type="match status" value="1"/>
</dbReference>
<comment type="similarity">
    <text evidence="7">Belongs to the glycosyl hydrolase 74 family.</text>
</comment>
<dbReference type="Gene3D" id="2.60.40.10">
    <property type="entry name" value="Immunoglobulins"/>
    <property type="match status" value="1"/>
</dbReference>
<accession>A0A839TT64</accession>
<evidence type="ECO:0000256" key="5">
    <source>
        <dbReference type="ARBA" id="ARBA00023295"/>
    </source>
</evidence>
<evidence type="ECO:0000256" key="3">
    <source>
        <dbReference type="ARBA" id="ARBA00023001"/>
    </source>
</evidence>
<dbReference type="InterPro" id="IPR015943">
    <property type="entry name" value="WD40/YVTN_repeat-like_dom_sf"/>
</dbReference>
<evidence type="ECO:0000256" key="1">
    <source>
        <dbReference type="ARBA" id="ARBA00022729"/>
    </source>
</evidence>
<evidence type="ECO:0000256" key="8">
    <source>
        <dbReference type="SAM" id="SignalP"/>
    </source>
</evidence>
<evidence type="ECO:0000256" key="7">
    <source>
        <dbReference type="ARBA" id="ARBA00037986"/>
    </source>
</evidence>
<dbReference type="GO" id="GO:0016798">
    <property type="term" value="F:hydrolase activity, acting on glycosyl bonds"/>
    <property type="evidence" value="ECO:0007669"/>
    <property type="project" value="UniProtKB-KW"/>
</dbReference>
<keyword evidence="1 8" id="KW-0732">Signal</keyword>
<feature type="signal peptide" evidence="8">
    <location>
        <begin position="1"/>
        <end position="20"/>
    </location>
</feature>
<reference evidence="9 10" key="1">
    <citation type="submission" date="2020-08" db="EMBL/GenBank/DDBJ databases">
        <title>Genomic Encyclopedia of Type Strains, Phase III (KMG-III): the genomes of soil and plant-associated and newly described type strains.</title>
        <authorList>
            <person name="Whitman W."/>
        </authorList>
    </citation>
    <scope>NUCLEOTIDE SEQUENCE [LARGE SCALE GENOMIC DNA]</scope>
    <source>
        <strain evidence="9 10">CECT 5831</strain>
    </source>
</reference>
<keyword evidence="4" id="KW-0119">Carbohydrate metabolism</keyword>